<feature type="transmembrane region" description="Helical" evidence="1">
    <location>
        <begin position="20"/>
        <end position="40"/>
    </location>
</feature>
<accession>A0AAE3NSS6</accession>
<dbReference type="RefSeq" id="WP_275567532.1">
    <property type="nucleotide sequence ID" value="NZ_JARGYC010000027.1"/>
</dbReference>
<keyword evidence="1" id="KW-0812">Transmembrane</keyword>
<gene>
    <name evidence="3" type="ORF">P1J78_11665</name>
</gene>
<evidence type="ECO:0000313" key="3">
    <source>
        <dbReference type="EMBL" id="MDF0601391.1"/>
    </source>
</evidence>
<sequence>MTPRERTRAYTARDNRIAAVQLAATLAVYAAGLAVAILLVRGDRWLAALPVMFVTGIAAVRLYMLQHDCGHGSFFTTRRANDIAGTLLSPLTLTPYKAIRYNHNLHHAHIGNLDRRDSSEIYVMTLAEYRAAPWWKRAAYRAYRSFAMLFLIGPTLLYVIRYRWPRNARKSGLGNLIVHNALLAGLLAALWLGWGWPAIWAWLGSVILGVSCGVVIPYVQHNFEDVVWTRPEQLRFDRAAIEGSAVLDFGALFDICTANIAYHDLHHLNPRIPCYNLKRCHRDLDGTFRTRRIGWREAAGCLRWKLWDEEAGRMVPFPPRRAAAAGQTRANPNY</sequence>
<dbReference type="InterPro" id="IPR005804">
    <property type="entry name" value="FA_desaturase_dom"/>
</dbReference>
<feature type="transmembrane region" description="Helical" evidence="1">
    <location>
        <begin position="142"/>
        <end position="160"/>
    </location>
</feature>
<evidence type="ECO:0000256" key="1">
    <source>
        <dbReference type="SAM" id="Phobius"/>
    </source>
</evidence>
<protein>
    <submittedName>
        <fullName evidence="3">Fatty acid desaturase</fullName>
    </submittedName>
</protein>
<feature type="transmembrane region" description="Helical" evidence="1">
    <location>
        <begin position="199"/>
        <end position="219"/>
    </location>
</feature>
<dbReference type="PANTHER" id="PTHR19353">
    <property type="entry name" value="FATTY ACID DESATURASE 2"/>
    <property type="match status" value="1"/>
</dbReference>
<organism evidence="3 4">
    <name type="scientific">Psychromarinibacter sediminicola</name>
    <dbReference type="NCBI Taxonomy" id="3033385"/>
    <lineage>
        <taxon>Bacteria</taxon>
        <taxon>Pseudomonadati</taxon>
        <taxon>Pseudomonadota</taxon>
        <taxon>Alphaproteobacteria</taxon>
        <taxon>Rhodobacterales</taxon>
        <taxon>Paracoccaceae</taxon>
        <taxon>Psychromarinibacter</taxon>
    </lineage>
</organism>
<dbReference type="GO" id="GO:0016717">
    <property type="term" value="F:oxidoreductase activity, acting on paired donors, with oxidation of a pair of donors resulting in the reduction of molecular oxygen to two molecules of water"/>
    <property type="evidence" value="ECO:0007669"/>
    <property type="project" value="TreeGrafter"/>
</dbReference>
<dbReference type="CDD" id="cd03507">
    <property type="entry name" value="Delta12-FADS-like"/>
    <property type="match status" value="1"/>
</dbReference>
<dbReference type="Proteomes" id="UP001220964">
    <property type="component" value="Unassembled WGS sequence"/>
</dbReference>
<evidence type="ECO:0000259" key="2">
    <source>
        <dbReference type="Pfam" id="PF00487"/>
    </source>
</evidence>
<proteinExistence type="predicted"/>
<comment type="caution">
    <text evidence="3">The sequence shown here is derived from an EMBL/GenBank/DDBJ whole genome shotgun (WGS) entry which is preliminary data.</text>
</comment>
<dbReference type="Pfam" id="PF00487">
    <property type="entry name" value="FA_desaturase"/>
    <property type="match status" value="1"/>
</dbReference>
<name>A0AAE3NSS6_9RHOB</name>
<feature type="transmembrane region" description="Helical" evidence="1">
    <location>
        <begin position="172"/>
        <end position="193"/>
    </location>
</feature>
<keyword evidence="1" id="KW-1133">Transmembrane helix</keyword>
<dbReference type="AlphaFoldDB" id="A0AAE3NSS6"/>
<reference evidence="3" key="1">
    <citation type="submission" date="2023-03" db="EMBL/GenBank/DDBJ databases">
        <title>Multiphase analysis and comparison of six strains from genera Psychromarinibacter, Lutimaribacter, and Maritimibacter, including a novel species: Psychromarinibacter sediminicola sp. nov.</title>
        <authorList>
            <person name="Wang Y.-H."/>
            <person name="Ye M.-Q."/>
            <person name="Du Z.-J."/>
        </authorList>
    </citation>
    <scope>NUCLEOTIDE SEQUENCE</scope>
    <source>
        <strain evidence="3">C21-152</strain>
    </source>
</reference>
<keyword evidence="4" id="KW-1185">Reference proteome</keyword>
<keyword evidence="1" id="KW-0472">Membrane</keyword>
<dbReference type="GO" id="GO:0006629">
    <property type="term" value="P:lipid metabolic process"/>
    <property type="evidence" value="ECO:0007669"/>
    <property type="project" value="InterPro"/>
</dbReference>
<dbReference type="InterPro" id="IPR012171">
    <property type="entry name" value="Fatty_acid_desaturase"/>
</dbReference>
<dbReference type="GO" id="GO:0016020">
    <property type="term" value="C:membrane"/>
    <property type="evidence" value="ECO:0007669"/>
    <property type="project" value="TreeGrafter"/>
</dbReference>
<evidence type="ECO:0000313" key="4">
    <source>
        <dbReference type="Proteomes" id="UP001220964"/>
    </source>
</evidence>
<dbReference type="PANTHER" id="PTHR19353:SF73">
    <property type="entry name" value="FATTY ACID DESATURASE"/>
    <property type="match status" value="1"/>
</dbReference>
<feature type="domain" description="Fatty acid desaturase" evidence="2">
    <location>
        <begin position="45"/>
        <end position="296"/>
    </location>
</feature>
<feature type="transmembrane region" description="Helical" evidence="1">
    <location>
        <begin position="45"/>
        <end position="64"/>
    </location>
</feature>
<dbReference type="EMBL" id="JARGYC010000027">
    <property type="protein sequence ID" value="MDF0601391.1"/>
    <property type="molecule type" value="Genomic_DNA"/>
</dbReference>